<keyword evidence="2" id="KW-1185">Reference proteome</keyword>
<protein>
    <submittedName>
        <fullName evidence="1">Uncharacterized protein</fullName>
    </submittedName>
</protein>
<proteinExistence type="predicted"/>
<evidence type="ECO:0000313" key="2">
    <source>
        <dbReference type="Proteomes" id="UP001500064"/>
    </source>
</evidence>
<name>A0ABP4QXX2_9ACTN</name>
<evidence type="ECO:0000313" key="1">
    <source>
        <dbReference type="EMBL" id="GAA1623624.1"/>
    </source>
</evidence>
<organism evidence="1 2">
    <name type="scientific">Nonomuraea maheshkhaliensis</name>
    <dbReference type="NCBI Taxonomy" id="419590"/>
    <lineage>
        <taxon>Bacteria</taxon>
        <taxon>Bacillati</taxon>
        <taxon>Actinomycetota</taxon>
        <taxon>Actinomycetes</taxon>
        <taxon>Streptosporangiales</taxon>
        <taxon>Streptosporangiaceae</taxon>
        <taxon>Nonomuraea</taxon>
    </lineage>
</organism>
<sequence>MPPVRTLPPMPEAIAALPRDRGYPVPWVSCWANGQFIVRNTPHSGLVRRCGCTPGQGRALIGTPCADRQRRAMRQRLCGTCGRPLTSPMVFIGERDMPYSQEPALHVECAVFSLRACPHLLHHGTSVGVIIASAYGIMESRVLGFDDRGNPIRRLCPAGDGKRTGGALECLIARMPQSALRHPAEAWLAATG</sequence>
<gene>
    <name evidence="1" type="ORF">GCM10009733_020320</name>
</gene>
<comment type="caution">
    <text evidence="1">The sequence shown here is derived from an EMBL/GenBank/DDBJ whole genome shotgun (WGS) entry which is preliminary data.</text>
</comment>
<reference evidence="2" key="1">
    <citation type="journal article" date="2019" name="Int. J. Syst. Evol. Microbiol.">
        <title>The Global Catalogue of Microorganisms (GCM) 10K type strain sequencing project: providing services to taxonomists for standard genome sequencing and annotation.</title>
        <authorList>
            <consortium name="The Broad Institute Genomics Platform"/>
            <consortium name="The Broad Institute Genome Sequencing Center for Infectious Disease"/>
            <person name="Wu L."/>
            <person name="Ma J."/>
        </authorList>
    </citation>
    <scope>NUCLEOTIDE SEQUENCE [LARGE SCALE GENOMIC DNA]</scope>
    <source>
        <strain evidence="2">JCM 13929</strain>
    </source>
</reference>
<dbReference type="EMBL" id="BAAAMU010000011">
    <property type="protein sequence ID" value="GAA1623624.1"/>
    <property type="molecule type" value="Genomic_DNA"/>
</dbReference>
<dbReference type="Proteomes" id="UP001500064">
    <property type="component" value="Unassembled WGS sequence"/>
</dbReference>
<accession>A0ABP4QXX2</accession>